<protein>
    <submittedName>
        <fullName evidence="2">DUF3829 domain-containing protein</fullName>
    </submittedName>
</protein>
<dbReference type="RefSeq" id="WP_132417691.1">
    <property type="nucleotide sequence ID" value="NZ_SKFG01000006.1"/>
</dbReference>
<dbReference type="AlphaFoldDB" id="A0A4R4EE16"/>
<sequence length="352" mass="40136">MKKLFQTITLVLLSSIVLVSCSKLKLSPKASVSSSTPSSTPSTSTQPSPEETKLLKKMQEVEKYNAYVGLNNLITGSIDNVTNRYFEQLGMEESPKIGKNFSFTMLSISSTVKSNLDKYLAYTDKKPEFTEIDPIVVKLKPVLKDLIAVLSEGHEYYDIKGYVDDQFAKSKELHTEILKITQAYEPIRNEFLDAMYVLGEEQTQITLKELQDEDQMIRYSALQLILSAEAVDNEMADQDIAADNVLNLNLEKYKAKYDVFVESMNKLNEYAQDEARIKKEGIDSYSLEQFVKKVKELKVSATNIIDRVNKKKKVDDFNLQSSFFRETQEGTPENYGKNLGQTIDYYNKMINK</sequence>
<evidence type="ECO:0000313" key="2">
    <source>
        <dbReference type="EMBL" id="TCZ78254.1"/>
    </source>
</evidence>
<dbReference type="EMBL" id="SKFG01000006">
    <property type="protein sequence ID" value="TCZ78254.1"/>
    <property type="molecule type" value="Genomic_DNA"/>
</dbReference>
<dbReference type="InterPro" id="IPR024291">
    <property type="entry name" value="DUF3829"/>
</dbReference>
<keyword evidence="3" id="KW-1185">Reference proteome</keyword>
<comment type="caution">
    <text evidence="2">The sequence shown here is derived from an EMBL/GenBank/DDBJ whole genome shotgun (WGS) entry which is preliminary data.</text>
</comment>
<dbReference type="PROSITE" id="PS51257">
    <property type="entry name" value="PROKAR_LIPOPROTEIN"/>
    <property type="match status" value="1"/>
</dbReference>
<organism evidence="2 3">
    <name type="scientific">Paenibacillus albiflavus</name>
    <dbReference type="NCBI Taxonomy" id="2545760"/>
    <lineage>
        <taxon>Bacteria</taxon>
        <taxon>Bacillati</taxon>
        <taxon>Bacillota</taxon>
        <taxon>Bacilli</taxon>
        <taxon>Bacillales</taxon>
        <taxon>Paenibacillaceae</taxon>
        <taxon>Paenibacillus</taxon>
    </lineage>
</organism>
<dbReference type="Pfam" id="PF12889">
    <property type="entry name" value="DUF3829"/>
    <property type="match status" value="1"/>
</dbReference>
<feature type="region of interest" description="Disordered" evidence="1">
    <location>
        <begin position="29"/>
        <end position="52"/>
    </location>
</feature>
<reference evidence="2 3" key="1">
    <citation type="submission" date="2019-03" db="EMBL/GenBank/DDBJ databases">
        <authorList>
            <person name="Kim M.K.M."/>
        </authorList>
    </citation>
    <scope>NUCLEOTIDE SEQUENCE [LARGE SCALE GENOMIC DNA]</scope>
    <source>
        <strain evidence="2 3">18JY21-1</strain>
    </source>
</reference>
<gene>
    <name evidence="2" type="ORF">E0485_09030</name>
</gene>
<accession>A0A4R4EE16</accession>
<dbReference type="Proteomes" id="UP000295418">
    <property type="component" value="Unassembled WGS sequence"/>
</dbReference>
<proteinExistence type="predicted"/>
<feature type="compositionally biased region" description="Low complexity" evidence="1">
    <location>
        <begin position="29"/>
        <end position="49"/>
    </location>
</feature>
<name>A0A4R4EE16_9BACL</name>
<dbReference type="OrthoDB" id="1662689at2"/>
<evidence type="ECO:0000313" key="3">
    <source>
        <dbReference type="Proteomes" id="UP000295418"/>
    </source>
</evidence>
<evidence type="ECO:0000256" key="1">
    <source>
        <dbReference type="SAM" id="MobiDB-lite"/>
    </source>
</evidence>